<accession>A0A6C0HF14</accession>
<dbReference type="SUPFAM" id="SSF57783">
    <property type="entry name" value="Zinc beta-ribbon"/>
    <property type="match status" value="1"/>
</dbReference>
<dbReference type="CDD" id="cd13749">
    <property type="entry name" value="Zn-ribbon_TFIIS"/>
    <property type="match status" value="1"/>
</dbReference>
<dbReference type="PANTHER" id="PTHR11477:SF0">
    <property type="entry name" value="IP08861P-RELATED"/>
    <property type="match status" value="1"/>
</dbReference>
<dbReference type="SMART" id="SM00440">
    <property type="entry name" value="ZnF_C2C2"/>
    <property type="match status" value="1"/>
</dbReference>
<keyword evidence="3" id="KW-0862">Zinc</keyword>
<dbReference type="PANTHER" id="PTHR11477">
    <property type="entry name" value="TRANSCRIPTION FACTOR S-II ZINC FINGER DOMAIN-CONTAINING PROTEIN"/>
    <property type="match status" value="1"/>
</dbReference>
<protein>
    <recommendedName>
        <fullName evidence="4">TFIIS-type domain-containing protein</fullName>
    </recommendedName>
</protein>
<dbReference type="GO" id="GO:0003676">
    <property type="term" value="F:nucleic acid binding"/>
    <property type="evidence" value="ECO:0007669"/>
    <property type="project" value="InterPro"/>
</dbReference>
<reference evidence="5" key="1">
    <citation type="journal article" date="2020" name="Nature">
        <title>Giant virus diversity and host interactions through global metagenomics.</title>
        <authorList>
            <person name="Schulz F."/>
            <person name="Roux S."/>
            <person name="Paez-Espino D."/>
            <person name="Jungbluth S."/>
            <person name="Walsh D.A."/>
            <person name="Denef V.J."/>
            <person name="McMahon K.D."/>
            <person name="Konstantinidis K.T."/>
            <person name="Eloe-Fadrosh E.A."/>
            <person name="Kyrpides N.C."/>
            <person name="Woyke T."/>
        </authorList>
    </citation>
    <scope>NUCLEOTIDE SEQUENCE</scope>
    <source>
        <strain evidence="5">GVMAG-M-3300023179-99</strain>
    </source>
</reference>
<dbReference type="InterPro" id="IPR001222">
    <property type="entry name" value="Znf_TFIIS"/>
</dbReference>
<dbReference type="Gene3D" id="2.20.25.10">
    <property type="match status" value="1"/>
</dbReference>
<evidence type="ECO:0000256" key="2">
    <source>
        <dbReference type="ARBA" id="ARBA00022771"/>
    </source>
</evidence>
<sequence>MVSGIAVESSGILKELSVPIKTPDVLSWLRKKFKKPGMQFQGKIQDPGNPERWLSVFGCPTDDDEDINPHILPPPLEDETYTGTIVVLAVGSDQDDYEKDAAEYLNIKTEEYETLYAMWQVEELEEEESDEESVEEVVHRTVNPVIVQTKNVFVDHPFREKVVSNFKEVIDIPLEEEILKAVVDYSKTNGIDVDWNNKVFWNTYRSKSVTVYRNIDLWKDRLLDGFDIRTFVRMSAQDACPERWLDTYEKTAEKDKKLYSKSMTASIMMFCSRCKKTTGCEYYQLQTRSADEPMTTFVTCLECDKKWKF</sequence>
<dbReference type="PROSITE" id="PS51133">
    <property type="entry name" value="ZF_TFIIS_2"/>
    <property type="match status" value="1"/>
</dbReference>
<evidence type="ECO:0000256" key="3">
    <source>
        <dbReference type="ARBA" id="ARBA00022833"/>
    </source>
</evidence>
<organism evidence="5">
    <name type="scientific">viral metagenome</name>
    <dbReference type="NCBI Taxonomy" id="1070528"/>
    <lineage>
        <taxon>unclassified sequences</taxon>
        <taxon>metagenomes</taxon>
        <taxon>organismal metagenomes</taxon>
    </lineage>
</organism>
<dbReference type="AlphaFoldDB" id="A0A6C0HF14"/>
<proteinExistence type="predicted"/>
<name>A0A6C0HF14_9ZZZZ</name>
<dbReference type="EMBL" id="MN739946">
    <property type="protein sequence ID" value="QHT79221.1"/>
    <property type="molecule type" value="Genomic_DNA"/>
</dbReference>
<keyword evidence="2" id="KW-0863">Zinc-finger</keyword>
<dbReference type="Pfam" id="PF01096">
    <property type="entry name" value="Zn_ribbon_TFIIS"/>
    <property type="match status" value="1"/>
</dbReference>
<dbReference type="GO" id="GO:0005634">
    <property type="term" value="C:nucleus"/>
    <property type="evidence" value="ECO:0007669"/>
    <property type="project" value="TreeGrafter"/>
</dbReference>
<evidence type="ECO:0000313" key="5">
    <source>
        <dbReference type="EMBL" id="QHT79221.1"/>
    </source>
</evidence>
<evidence type="ECO:0000259" key="4">
    <source>
        <dbReference type="PROSITE" id="PS51133"/>
    </source>
</evidence>
<evidence type="ECO:0000256" key="1">
    <source>
        <dbReference type="ARBA" id="ARBA00022723"/>
    </source>
</evidence>
<feature type="domain" description="TFIIS-type" evidence="4">
    <location>
        <begin position="267"/>
        <end position="308"/>
    </location>
</feature>
<keyword evidence="1" id="KW-0479">Metal-binding</keyword>
<dbReference type="GO" id="GO:0006351">
    <property type="term" value="P:DNA-templated transcription"/>
    <property type="evidence" value="ECO:0007669"/>
    <property type="project" value="InterPro"/>
</dbReference>
<dbReference type="GO" id="GO:0008270">
    <property type="term" value="F:zinc ion binding"/>
    <property type="evidence" value="ECO:0007669"/>
    <property type="project" value="UniProtKB-KW"/>
</dbReference>